<feature type="compositionally biased region" description="Basic and acidic residues" evidence="5">
    <location>
        <begin position="368"/>
        <end position="378"/>
    </location>
</feature>
<dbReference type="EMBL" id="JABTTQ020000011">
    <property type="protein sequence ID" value="KAK6145875.1"/>
    <property type="molecule type" value="Genomic_DNA"/>
</dbReference>
<dbReference type="Proteomes" id="UP001318860">
    <property type="component" value="Unassembled WGS sequence"/>
</dbReference>
<dbReference type="PANTHER" id="PTHR10131">
    <property type="entry name" value="TNF RECEPTOR ASSOCIATED FACTOR"/>
    <property type="match status" value="1"/>
</dbReference>
<organism evidence="7 8">
    <name type="scientific">Rehmannia glutinosa</name>
    <name type="common">Chinese foxglove</name>
    <dbReference type="NCBI Taxonomy" id="99300"/>
    <lineage>
        <taxon>Eukaryota</taxon>
        <taxon>Viridiplantae</taxon>
        <taxon>Streptophyta</taxon>
        <taxon>Embryophyta</taxon>
        <taxon>Tracheophyta</taxon>
        <taxon>Spermatophyta</taxon>
        <taxon>Magnoliopsida</taxon>
        <taxon>eudicotyledons</taxon>
        <taxon>Gunneridae</taxon>
        <taxon>Pentapetalae</taxon>
        <taxon>asterids</taxon>
        <taxon>lamiids</taxon>
        <taxon>Lamiales</taxon>
        <taxon>Orobanchaceae</taxon>
        <taxon>Rehmannieae</taxon>
        <taxon>Rehmannia</taxon>
    </lineage>
</organism>
<evidence type="ECO:0000313" key="7">
    <source>
        <dbReference type="EMBL" id="KAK6145875.1"/>
    </source>
</evidence>
<gene>
    <name evidence="7" type="ORF">DH2020_019744</name>
</gene>
<sequence>MDPPADDIELKPEKLGEEKEGGPLFHCDFYDMDIVYKVGQALLPGLASACIDNTIGGIFKTPASVAVDIRREMVDYLIQRSENFVAESVVLEGGPDVEVSVDPHDIISDFVDDFVSSKRNFFSRVSGWILSEKREDWIDDLVQEMEINGFWLLNRRNSVAQTLLKNLDFKNIYHCSMSFKTLEELGKHKSHCSFRTMTCQNEGCDSSFSAAQMDHHDSICPFKILPCEQNCPDSIMRREMDRHCITICPMKLVKCPFYSVGCQSTIPQCTIEQHRSDSLPSHLLYILQVFHKEASAEDLKERSKELEKLSSPGQLASARDARSLTTVIKNLEKKLGPLKINTNSKLNEEVPDSIEKKEEKTGMPNKHVRFENPPGEKEEIVNSHSKISEHEDSIHEKGELMESSTIVSTQSQTNEKEVVASIFVQENLKESPFQREKDLGSPTKVDVQMEKLSKEENLKESPLQKEEDLGSPTEVDAQMGTLSKEETLKESPFQKEEDLGSPTKVDVQKGKLSKEEVGDPIKEERFIRPEKLTDSDAEREKHAKSPARNEVSTKSPHGEEFLISSDREVDKESIPGKQQTDSLN</sequence>
<keyword evidence="8" id="KW-1185">Reference proteome</keyword>
<evidence type="ECO:0000259" key="6">
    <source>
        <dbReference type="PROSITE" id="PS50145"/>
    </source>
</evidence>
<feature type="zinc finger region" description="TRAF-type" evidence="4">
    <location>
        <begin position="215"/>
        <end position="272"/>
    </location>
</feature>
<accession>A0ABR0WIB4</accession>
<feature type="compositionally biased region" description="Basic and acidic residues" evidence="5">
    <location>
        <begin position="447"/>
        <end position="468"/>
    </location>
</feature>
<dbReference type="InterPro" id="IPR001293">
    <property type="entry name" value="Znf_TRAF"/>
</dbReference>
<evidence type="ECO:0000256" key="5">
    <source>
        <dbReference type="SAM" id="MobiDB-lite"/>
    </source>
</evidence>
<reference evidence="7 8" key="1">
    <citation type="journal article" date="2021" name="Comput. Struct. Biotechnol. J.">
        <title>De novo genome assembly of the potent medicinal plant Rehmannia glutinosa using nanopore technology.</title>
        <authorList>
            <person name="Ma L."/>
            <person name="Dong C."/>
            <person name="Song C."/>
            <person name="Wang X."/>
            <person name="Zheng X."/>
            <person name="Niu Y."/>
            <person name="Chen S."/>
            <person name="Feng W."/>
        </authorList>
    </citation>
    <scope>NUCLEOTIDE SEQUENCE [LARGE SCALE GENOMIC DNA]</scope>
    <source>
        <strain evidence="7">DH-2019</strain>
    </source>
</reference>
<feature type="region of interest" description="Disordered" evidence="5">
    <location>
        <begin position="424"/>
        <end position="584"/>
    </location>
</feature>
<name>A0ABR0WIB4_REHGL</name>
<comment type="caution">
    <text evidence="7">The sequence shown here is derived from an EMBL/GenBank/DDBJ whole genome shotgun (WGS) entry which is preliminary data.</text>
</comment>
<keyword evidence="3 4" id="KW-0862">Zinc</keyword>
<feature type="compositionally biased region" description="Basic and acidic residues" evidence="5">
    <location>
        <begin position="556"/>
        <end position="574"/>
    </location>
</feature>
<keyword evidence="2 4" id="KW-0863">Zinc-finger</keyword>
<dbReference type="InterPro" id="IPR013083">
    <property type="entry name" value="Znf_RING/FYVE/PHD"/>
</dbReference>
<protein>
    <recommendedName>
        <fullName evidence="6">TRAF-type domain-containing protein</fullName>
    </recommendedName>
</protein>
<evidence type="ECO:0000256" key="1">
    <source>
        <dbReference type="ARBA" id="ARBA00022723"/>
    </source>
</evidence>
<dbReference type="Pfam" id="PF02176">
    <property type="entry name" value="zf-TRAF"/>
    <property type="match status" value="1"/>
</dbReference>
<feature type="domain" description="TRAF-type" evidence="6">
    <location>
        <begin position="215"/>
        <end position="272"/>
    </location>
</feature>
<evidence type="ECO:0000256" key="3">
    <source>
        <dbReference type="ARBA" id="ARBA00022833"/>
    </source>
</evidence>
<evidence type="ECO:0000256" key="4">
    <source>
        <dbReference type="PROSITE-ProRule" id="PRU00207"/>
    </source>
</evidence>
<proteinExistence type="predicted"/>
<keyword evidence="1 4" id="KW-0479">Metal-binding</keyword>
<evidence type="ECO:0000313" key="8">
    <source>
        <dbReference type="Proteomes" id="UP001318860"/>
    </source>
</evidence>
<dbReference type="SUPFAM" id="SSF49599">
    <property type="entry name" value="TRAF domain-like"/>
    <property type="match status" value="1"/>
</dbReference>
<dbReference type="Gene3D" id="3.30.40.10">
    <property type="entry name" value="Zinc/RING finger domain, C3HC4 (zinc finger)"/>
    <property type="match status" value="1"/>
</dbReference>
<feature type="compositionally biased region" description="Basic and acidic residues" evidence="5">
    <location>
        <begin position="427"/>
        <end position="439"/>
    </location>
</feature>
<feature type="compositionally biased region" description="Basic and acidic residues" evidence="5">
    <location>
        <begin position="483"/>
        <end position="498"/>
    </location>
</feature>
<dbReference type="PANTHER" id="PTHR10131:SF161">
    <property type="entry name" value="F26K24.24 PROTEIN"/>
    <property type="match status" value="1"/>
</dbReference>
<evidence type="ECO:0000256" key="2">
    <source>
        <dbReference type="ARBA" id="ARBA00022771"/>
    </source>
</evidence>
<feature type="region of interest" description="Disordered" evidence="5">
    <location>
        <begin position="349"/>
        <end position="378"/>
    </location>
</feature>
<feature type="compositionally biased region" description="Basic and acidic residues" evidence="5">
    <location>
        <begin position="506"/>
        <end position="543"/>
    </location>
</feature>
<dbReference type="PROSITE" id="PS50145">
    <property type="entry name" value="ZF_TRAF"/>
    <property type="match status" value="1"/>
</dbReference>